<dbReference type="CDD" id="cd07814">
    <property type="entry name" value="SRPBCC_CalC_Aha1-like"/>
    <property type="match status" value="1"/>
</dbReference>
<dbReference type="Gene3D" id="3.30.530.20">
    <property type="match status" value="1"/>
</dbReference>
<dbReference type="RefSeq" id="WP_311712939.1">
    <property type="nucleotide sequence ID" value="NZ_JAVREZ010000001.1"/>
</dbReference>
<dbReference type="Pfam" id="PF08327">
    <property type="entry name" value="AHSA1"/>
    <property type="match status" value="1"/>
</dbReference>
<reference evidence="4" key="1">
    <citation type="submission" date="2023-07" db="EMBL/GenBank/DDBJ databases">
        <title>30 novel species of actinomycetes from the DSMZ collection.</title>
        <authorList>
            <person name="Nouioui I."/>
        </authorList>
    </citation>
    <scope>NUCLEOTIDE SEQUENCE [LARGE SCALE GENOMIC DNA]</scope>
    <source>
        <strain evidence="4">DSM 41640</strain>
    </source>
</reference>
<comment type="similarity">
    <text evidence="1">Belongs to the AHA1 family.</text>
</comment>
<evidence type="ECO:0000313" key="4">
    <source>
        <dbReference type="Proteomes" id="UP001183824"/>
    </source>
</evidence>
<accession>A0ABU2V333</accession>
<feature type="domain" description="Activator of Hsp90 ATPase homologue 1/2-like C-terminal" evidence="2">
    <location>
        <begin position="62"/>
        <end position="130"/>
    </location>
</feature>
<evidence type="ECO:0000259" key="2">
    <source>
        <dbReference type="Pfam" id="PF08327"/>
    </source>
</evidence>
<gene>
    <name evidence="3" type="ORF">RNB18_05215</name>
</gene>
<dbReference type="InterPro" id="IPR013538">
    <property type="entry name" value="ASHA1/2-like_C"/>
</dbReference>
<sequence length="140" mass="15801">MSEITFQADVDADRAKVHEALDTHDGLTGWWTTGVDREGEVLLFDFPEIPEPFRLRRDRADKEEIVWTSIGAFPPHWSGTVITWRLTDAPDGTGTRVDFRHAGFAADDADLPHTAETWGLLMDRLKGYAETGTPRPFFTL</sequence>
<dbReference type="EMBL" id="JAVREZ010000001">
    <property type="protein sequence ID" value="MDT0479581.1"/>
    <property type="molecule type" value="Genomic_DNA"/>
</dbReference>
<comment type="caution">
    <text evidence="3">The sequence shown here is derived from an EMBL/GenBank/DDBJ whole genome shotgun (WGS) entry which is preliminary data.</text>
</comment>
<evidence type="ECO:0000256" key="1">
    <source>
        <dbReference type="ARBA" id="ARBA00006817"/>
    </source>
</evidence>
<dbReference type="InterPro" id="IPR023393">
    <property type="entry name" value="START-like_dom_sf"/>
</dbReference>
<proteinExistence type="inferred from homology"/>
<dbReference type="Proteomes" id="UP001183824">
    <property type="component" value="Unassembled WGS sequence"/>
</dbReference>
<dbReference type="SUPFAM" id="SSF55961">
    <property type="entry name" value="Bet v1-like"/>
    <property type="match status" value="1"/>
</dbReference>
<organism evidence="3 4">
    <name type="scientific">Streptomyces doebereineriae</name>
    <dbReference type="NCBI Taxonomy" id="3075528"/>
    <lineage>
        <taxon>Bacteria</taxon>
        <taxon>Bacillati</taxon>
        <taxon>Actinomycetota</taxon>
        <taxon>Actinomycetes</taxon>
        <taxon>Kitasatosporales</taxon>
        <taxon>Streptomycetaceae</taxon>
        <taxon>Streptomyces</taxon>
    </lineage>
</organism>
<evidence type="ECO:0000313" key="3">
    <source>
        <dbReference type="EMBL" id="MDT0479581.1"/>
    </source>
</evidence>
<keyword evidence="4" id="KW-1185">Reference proteome</keyword>
<name>A0ABU2V333_9ACTN</name>
<protein>
    <submittedName>
        <fullName evidence="3">SRPBCC domain-containing protein</fullName>
    </submittedName>
</protein>